<evidence type="ECO:0000256" key="3">
    <source>
        <dbReference type="ARBA" id="ARBA00022723"/>
    </source>
</evidence>
<keyword evidence="3" id="KW-0479">Metal-binding</keyword>
<evidence type="ECO:0000256" key="5">
    <source>
        <dbReference type="ARBA" id="ARBA00022771"/>
    </source>
</evidence>
<dbReference type="FunFam" id="3.30.160.60:FF:001289">
    <property type="entry name" value="Zinc finger protein 574"/>
    <property type="match status" value="1"/>
</dbReference>
<evidence type="ECO:0000256" key="1">
    <source>
        <dbReference type="ARBA" id="ARBA00004123"/>
    </source>
</evidence>
<keyword evidence="9" id="KW-0539">Nucleus</keyword>
<comment type="similarity">
    <text evidence="2">Belongs to the krueppel C2H2-type zinc-finger protein family.</text>
</comment>
<feature type="compositionally biased region" description="Low complexity" evidence="11">
    <location>
        <begin position="183"/>
        <end position="203"/>
    </location>
</feature>
<feature type="domain" description="C2H2-type" evidence="12">
    <location>
        <begin position="390"/>
        <end position="417"/>
    </location>
</feature>
<keyword evidence="4" id="KW-0677">Repeat</keyword>
<dbReference type="SUPFAM" id="SSF57667">
    <property type="entry name" value="beta-beta-alpha zinc fingers"/>
    <property type="match status" value="2"/>
</dbReference>
<dbReference type="GO" id="GO:0008270">
    <property type="term" value="F:zinc ion binding"/>
    <property type="evidence" value="ECO:0007669"/>
    <property type="project" value="UniProtKB-KW"/>
</dbReference>
<evidence type="ECO:0000313" key="13">
    <source>
        <dbReference type="EMBL" id="CAH1790278.1"/>
    </source>
</evidence>
<gene>
    <name evidence="13" type="ORF">OFUS_LOCUS15507</name>
</gene>
<feature type="non-terminal residue" evidence="13">
    <location>
        <position position="1"/>
    </location>
</feature>
<dbReference type="PANTHER" id="PTHR16515:SF49">
    <property type="entry name" value="GASTRULA ZINC FINGER PROTEIN XLCGF49.1-LIKE-RELATED"/>
    <property type="match status" value="1"/>
</dbReference>
<evidence type="ECO:0000256" key="10">
    <source>
        <dbReference type="PROSITE-ProRule" id="PRU00042"/>
    </source>
</evidence>
<dbReference type="PROSITE" id="PS00028">
    <property type="entry name" value="ZINC_FINGER_C2H2_1"/>
    <property type="match status" value="4"/>
</dbReference>
<proteinExistence type="inferred from homology"/>
<feature type="domain" description="C2H2-type" evidence="12">
    <location>
        <begin position="362"/>
        <end position="389"/>
    </location>
</feature>
<evidence type="ECO:0000256" key="7">
    <source>
        <dbReference type="ARBA" id="ARBA00023015"/>
    </source>
</evidence>
<dbReference type="FunFam" id="3.30.160.60:FF:002343">
    <property type="entry name" value="Zinc finger protein 33A"/>
    <property type="match status" value="1"/>
</dbReference>
<dbReference type="GO" id="GO:0006357">
    <property type="term" value="P:regulation of transcription by RNA polymerase II"/>
    <property type="evidence" value="ECO:0007669"/>
    <property type="project" value="UniProtKB-ARBA"/>
</dbReference>
<dbReference type="FunFam" id="3.30.160.60:FF:001498">
    <property type="entry name" value="Zinc finger protein 404"/>
    <property type="match status" value="1"/>
</dbReference>
<dbReference type="InterPro" id="IPR050331">
    <property type="entry name" value="Zinc_finger"/>
</dbReference>
<name>A0A8S4P9T6_OWEFU</name>
<dbReference type="FunFam" id="3.30.160.60:FF:001270">
    <property type="entry name" value="zinc finger protein 583 isoform X1"/>
    <property type="match status" value="1"/>
</dbReference>
<keyword evidence="7" id="KW-0805">Transcription regulation</keyword>
<keyword evidence="8" id="KW-0804">Transcription</keyword>
<comment type="caution">
    <text evidence="13">The sequence shown here is derived from an EMBL/GenBank/DDBJ whole genome shotgun (WGS) entry which is preliminary data.</text>
</comment>
<dbReference type="AlphaFoldDB" id="A0A8S4P9T6"/>
<dbReference type="Pfam" id="PF00096">
    <property type="entry name" value="zf-C2H2"/>
    <property type="match status" value="4"/>
</dbReference>
<feature type="region of interest" description="Disordered" evidence="11">
    <location>
        <begin position="181"/>
        <end position="212"/>
    </location>
</feature>
<sequence>STMQGQAFGQYHNMGYWNGTHDMYGGSPTFQMSQQMGQYANIGVSGPSFVNSLPQMQPSQPLVSLNLVQQFQLSLGSHMSLGNPMTTSNQGQPHLTTVQPTQSCATEIMNLDATQGKENQPPISMTTTEPTSPLSNYLNSPLMDINAAYPLPEIKMSDISAILLEEEAKSDIINSADLSPLVSTSSNYSDSTSYGSYDTVSDSNSNDSEFGEYYSTQTPLSCNWSPNPDDMNMSDVSPPPSINITHKEYTQKLTEGALSKRQNRRQGRKFGTSSESSPPAGIHESEMVKLKKAWQKTFLPLPSKNLTCQVCSKTFTTRANLGIHSRVHTGEKPYECPDCGKCFSQKATLKTHSRTHTGEKPFQCESCSRGFSDYSTYSKHVRIHSGEKPYKCDLCDVSFAQSGNLHRHRKLHFKKQLKKERAAIY</sequence>
<evidence type="ECO:0000256" key="6">
    <source>
        <dbReference type="ARBA" id="ARBA00022833"/>
    </source>
</evidence>
<dbReference type="Gene3D" id="3.30.160.60">
    <property type="entry name" value="Classic Zinc Finger"/>
    <property type="match status" value="4"/>
</dbReference>
<dbReference type="Proteomes" id="UP000749559">
    <property type="component" value="Unassembled WGS sequence"/>
</dbReference>
<evidence type="ECO:0000256" key="4">
    <source>
        <dbReference type="ARBA" id="ARBA00022737"/>
    </source>
</evidence>
<reference evidence="13" key="1">
    <citation type="submission" date="2022-03" db="EMBL/GenBank/DDBJ databases">
        <authorList>
            <person name="Martin C."/>
        </authorList>
    </citation>
    <scope>NUCLEOTIDE SEQUENCE</scope>
</reference>
<dbReference type="GO" id="GO:0005634">
    <property type="term" value="C:nucleus"/>
    <property type="evidence" value="ECO:0007669"/>
    <property type="project" value="UniProtKB-SubCell"/>
</dbReference>
<dbReference type="PANTHER" id="PTHR16515">
    <property type="entry name" value="PR DOMAIN ZINC FINGER PROTEIN"/>
    <property type="match status" value="1"/>
</dbReference>
<dbReference type="PROSITE" id="PS50157">
    <property type="entry name" value="ZINC_FINGER_C2H2_2"/>
    <property type="match status" value="4"/>
</dbReference>
<keyword evidence="5 10" id="KW-0863">Zinc-finger</keyword>
<dbReference type="InterPro" id="IPR036236">
    <property type="entry name" value="Znf_C2H2_sf"/>
</dbReference>
<evidence type="ECO:0000256" key="9">
    <source>
        <dbReference type="ARBA" id="ARBA00023242"/>
    </source>
</evidence>
<comment type="subcellular location">
    <subcellularLocation>
        <location evidence="1">Nucleus</location>
    </subcellularLocation>
</comment>
<evidence type="ECO:0000256" key="11">
    <source>
        <dbReference type="SAM" id="MobiDB-lite"/>
    </source>
</evidence>
<feature type="domain" description="C2H2-type" evidence="12">
    <location>
        <begin position="334"/>
        <end position="361"/>
    </location>
</feature>
<evidence type="ECO:0000313" key="14">
    <source>
        <dbReference type="Proteomes" id="UP000749559"/>
    </source>
</evidence>
<feature type="region of interest" description="Disordered" evidence="11">
    <location>
        <begin position="254"/>
        <end position="282"/>
    </location>
</feature>
<evidence type="ECO:0000259" key="12">
    <source>
        <dbReference type="PROSITE" id="PS50157"/>
    </source>
</evidence>
<protein>
    <recommendedName>
        <fullName evidence="12">C2H2-type domain-containing protein</fullName>
    </recommendedName>
</protein>
<accession>A0A8S4P9T6</accession>
<organism evidence="13 14">
    <name type="scientific">Owenia fusiformis</name>
    <name type="common">Polychaete worm</name>
    <dbReference type="NCBI Taxonomy" id="6347"/>
    <lineage>
        <taxon>Eukaryota</taxon>
        <taxon>Metazoa</taxon>
        <taxon>Spiralia</taxon>
        <taxon>Lophotrochozoa</taxon>
        <taxon>Annelida</taxon>
        <taxon>Polychaeta</taxon>
        <taxon>Sedentaria</taxon>
        <taxon>Canalipalpata</taxon>
        <taxon>Sabellida</taxon>
        <taxon>Oweniida</taxon>
        <taxon>Oweniidae</taxon>
        <taxon>Owenia</taxon>
    </lineage>
</organism>
<dbReference type="InterPro" id="IPR013087">
    <property type="entry name" value="Znf_C2H2_type"/>
</dbReference>
<keyword evidence="6" id="KW-0862">Zinc</keyword>
<dbReference type="OrthoDB" id="9439903at2759"/>
<dbReference type="SMART" id="SM00355">
    <property type="entry name" value="ZnF_C2H2"/>
    <property type="match status" value="4"/>
</dbReference>
<keyword evidence="14" id="KW-1185">Reference proteome</keyword>
<dbReference type="EMBL" id="CAIIXF020000007">
    <property type="protein sequence ID" value="CAH1790278.1"/>
    <property type="molecule type" value="Genomic_DNA"/>
</dbReference>
<evidence type="ECO:0000256" key="2">
    <source>
        <dbReference type="ARBA" id="ARBA00006991"/>
    </source>
</evidence>
<evidence type="ECO:0000256" key="8">
    <source>
        <dbReference type="ARBA" id="ARBA00023163"/>
    </source>
</evidence>
<feature type="domain" description="C2H2-type" evidence="12">
    <location>
        <begin position="306"/>
        <end position="333"/>
    </location>
</feature>